<dbReference type="eggNOG" id="ENOG502ZSDS">
    <property type="taxonomic scope" value="Bacteria"/>
</dbReference>
<evidence type="ECO:0008006" key="3">
    <source>
        <dbReference type="Google" id="ProtNLM"/>
    </source>
</evidence>
<dbReference type="KEGG" id="tle:Tlet_1198"/>
<dbReference type="Proteomes" id="UP000002016">
    <property type="component" value="Chromosome"/>
</dbReference>
<dbReference type="AlphaFoldDB" id="A8F6H6"/>
<accession>A8F6H6</accession>
<sequence length="286" mass="33223">MSLTSFLKHKDVKNALERTFKKPQFNLQAELLAPPLTNNYSLVGTAFDYLFRFYIKRLNPDAVEHSWVSESALCYLLMGPHGVPIDYKIIEKVEKTIQYAKKAYSEYINTGIMNHDLFKTVLLLAQIDSVYREGARAIYRNGFLDESNIDENDIKDLRNLISIVKPEYFKSRKICILNPTFGKASRLVGGADCDLIIDDAIIDIKTTKKLDLTRNYFDQLIGYYILYTIGNIDGMPTDCKVKRLGIYFSRYAYLLFIDVLDVIKENFFDFVNWFEKKASERFGRRL</sequence>
<reference evidence="1 2" key="2">
    <citation type="journal article" date="2009" name="Proc. Natl. Acad. Sci. U.S.A.">
        <title>On the chimeric nature, thermophilic origin, and phylogenetic placement of the Thermotogales.</title>
        <authorList>
            <person name="Zhaxybayeva O."/>
            <person name="Swithers K.S."/>
            <person name="Lapierre P."/>
            <person name="Fournier G.P."/>
            <person name="Bickhart D.M."/>
            <person name="DeBoy R.T."/>
            <person name="Nelson K.E."/>
            <person name="Nesbo C.L."/>
            <person name="Doolittle W.F."/>
            <person name="Gogarten J.P."/>
            <person name="Noll K.M."/>
        </authorList>
    </citation>
    <scope>NUCLEOTIDE SEQUENCE [LARGE SCALE GENOMIC DNA]</scope>
    <source>
        <strain evidence="2">ATCC BAA-301 / DSM 14385 / NBRC 107922 / TMO</strain>
    </source>
</reference>
<reference evidence="1 2" key="1">
    <citation type="submission" date="2007-08" db="EMBL/GenBank/DDBJ databases">
        <title>Complete sequence of Thermotoga lettingae TMO.</title>
        <authorList>
            <consortium name="US DOE Joint Genome Institute"/>
            <person name="Copeland A."/>
            <person name="Lucas S."/>
            <person name="Lapidus A."/>
            <person name="Barry K."/>
            <person name="Glavina del Rio T."/>
            <person name="Dalin E."/>
            <person name="Tice H."/>
            <person name="Pitluck S."/>
            <person name="Foster B."/>
            <person name="Bruce D."/>
            <person name="Schmutz J."/>
            <person name="Larimer F."/>
            <person name="Land M."/>
            <person name="Hauser L."/>
            <person name="Kyrpides N."/>
            <person name="Mikhailova N."/>
            <person name="Nelson K."/>
            <person name="Gogarten J.P."/>
            <person name="Noll K."/>
            <person name="Richardson P."/>
        </authorList>
    </citation>
    <scope>NUCLEOTIDE SEQUENCE [LARGE SCALE GENOMIC DNA]</scope>
    <source>
        <strain evidence="2">ATCC BAA-301 / DSM 14385 / NBRC 107922 / TMO</strain>
    </source>
</reference>
<name>A8F6H6_PSELT</name>
<organism evidence="1 2">
    <name type="scientific">Pseudothermotoga lettingae (strain ATCC BAA-301 / DSM 14385 / NBRC 107922 / TMO)</name>
    <name type="common">Thermotoga lettingae</name>
    <dbReference type="NCBI Taxonomy" id="416591"/>
    <lineage>
        <taxon>Bacteria</taxon>
        <taxon>Thermotogati</taxon>
        <taxon>Thermotogota</taxon>
        <taxon>Thermotogae</taxon>
        <taxon>Thermotogales</taxon>
        <taxon>Thermotogaceae</taxon>
        <taxon>Pseudothermotoga</taxon>
    </lineage>
</organism>
<protein>
    <recommendedName>
        <fullName evidence="3">PD-(D/E)XK endonuclease-like domain-containing protein</fullName>
    </recommendedName>
</protein>
<dbReference type="RefSeq" id="WP_012003241.1">
    <property type="nucleotide sequence ID" value="NC_009828.1"/>
</dbReference>
<dbReference type="STRING" id="416591.Tlet_1198"/>
<keyword evidence="2" id="KW-1185">Reference proteome</keyword>
<dbReference type="OrthoDB" id="2583594at2"/>
<dbReference type="EMBL" id="CP000812">
    <property type="protein sequence ID" value="ABV33760.1"/>
    <property type="molecule type" value="Genomic_DNA"/>
</dbReference>
<dbReference type="HOGENOM" id="CLU_064494_0_0_0"/>
<evidence type="ECO:0000313" key="2">
    <source>
        <dbReference type="Proteomes" id="UP000002016"/>
    </source>
</evidence>
<gene>
    <name evidence="1" type="ordered locus">Tlet_1198</name>
</gene>
<proteinExistence type="predicted"/>
<evidence type="ECO:0000313" key="1">
    <source>
        <dbReference type="EMBL" id="ABV33760.1"/>
    </source>
</evidence>